<reference evidence="2" key="1">
    <citation type="journal article" date="2019" name="Int. J. Syst. Evol. Microbiol.">
        <title>The Global Catalogue of Microorganisms (GCM) 10K type strain sequencing project: providing services to taxonomists for standard genome sequencing and annotation.</title>
        <authorList>
            <consortium name="The Broad Institute Genomics Platform"/>
            <consortium name="The Broad Institute Genome Sequencing Center for Infectious Disease"/>
            <person name="Wu L."/>
            <person name="Ma J."/>
        </authorList>
    </citation>
    <scope>NUCLEOTIDE SEQUENCE [LARGE SCALE GENOMIC DNA]</scope>
    <source>
        <strain evidence="2">JCM 18298</strain>
    </source>
</reference>
<keyword evidence="2" id="KW-1185">Reference proteome</keyword>
<name>A0ABP9L042_9NOCA</name>
<dbReference type="Proteomes" id="UP001500603">
    <property type="component" value="Unassembled WGS sequence"/>
</dbReference>
<comment type="caution">
    <text evidence="1">The sequence shown here is derived from an EMBL/GenBank/DDBJ whole genome shotgun (WGS) entry which is preliminary data.</text>
</comment>
<dbReference type="SUPFAM" id="SSF140453">
    <property type="entry name" value="EsxAB dimer-like"/>
    <property type="match status" value="1"/>
</dbReference>
<evidence type="ECO:0000313" key="2">
    <source>
        <dbReference type="Proteomes" id="UP001500603"/>
    </source>
</evidence>
<dbReference type="InterPro" id="IPR036689">
    <property type="entry name" value="ESAT-6-like_sf"/>
</dbReference>
<protein>
    <recommendedName>
        <fullName evidence="3">ESAT-6-like protein</fullName>
    </recommendedName>
</protein>
<proteinExistence type="predicted"/>
<gene>
    <name evidence="1" type="ORF">GCM10023318_56050</name>
</gene>
<organism evidence="1 2">
    <name type="scientific">Nocardia callitridis</name>
    <dbReference type="NCBI Taxonomy" id="648753"/>
    <lineage>
        <taxon>Bacteria</taxon>
        <taxon>Bacillati</taxon>
        <taxon>Actinomycetota</taxon>
        <taxon>Actinomycetes</taxon>
        <taxon>Mycobacteriales</taxon>
        <taxon>Nocardiaceae</taxon>
        <taxon>Nocardia</taxon>
    </lineage>
</organism>
<evidence type="ECO:0000313" key="1">
    <source>
        <dbReference type="EMBL" id="GAA5067192.1"/>
    </source>
</evidence>
<evidence type="ECO:0008006" key="3">
    <source>
        <dbReference type="Google" id="ProtNLM"/>
    </source>
</evidence>
<dbReference type="Gene3D" id="1.10.287.1060">
    <property type="entry name" value="ESAT-6-like"/>
    <property type="match status" value="1"/>
</dbReference>
<dbReference type="EMBL" id="BAABJM010000008">
    <property type="protein sequence ID" value="GAA5067192.1"/>
    <property type="molecule type" value="Genomic_DNA"/>
</dbReference>
<sequence length="98" mass="10689">MSSMEYNQAAMTTLFGDLQGFRKKLTENSQDMQSAAKALEVAWTGTDAYNSFHQTHTKWDTEFGDTLVVLDKVAAAVENALHRAVGTDGKIGDGFADL</sequence>
<dbReference type="RefSeq" id="WP_345499240.1">
    <property type="nucleotide sequence ID" value="NZ_BAABJM010000008.1"/>
</dbReference>
<accession>A0ABP9L042</accession>